<dbReference type="EMBL" id="MLFT02000012">
    <property type="protein sequence ID" value="PHT31859.1"/>
    <property type="molecule type" value="Genomic_DNA"/>
</dbReference>
<keyword evidence="1" id="KW-0479">Metal-binding</keyword>
<dbReference type="PANTHER" id="PTHR31669">
    <property type="entry name" value="PROTEIN FAR1-RELATED SEQUENCE 10-RELATED"/>
    <property type="match status" value="1"/>
</dbReference>
<gene>
    <name evidence="3" type="ORF">CQW23_28196</name>
</gene>
<proteinExistence type="inferred from homology"/>
<dbReference type="AlphaFoldDB" id="A0A2G2VFY9"/>
<keyword evidence="4" id="KW-1185">Reference proteome</keyword>
<evidence type="ECO:0000256" key="1">
    <source>
        <dbReference type="RuleBase" id="RU367018"/>
    </source>
</evidence>
<reference evidence="3 4" key="1">
    <citation type="journal article" date="2017" name="Genome Biol.">
        <title>New reference genome sequences of hot pepper reveal the massive evolution of plant disease-resistance genes by retroduplication.</title>
        <authorList>
            <person name="Kim S."/>
            <person name="Park J."/>
            <person name="Yeom S.I."/>
            <person name="Kim Y.M."/>
            <person name="Seo E."/>
            <person name="Kim K.T."/>
            <person name="Kim M.S."/>
            <person name="Lee J.M."/>
            <person name="Cheong K."/>
            <person name="Shin H.S."/>
            <person name="Kim S.B."/>
            <person name="Han K."/>
            <person name="Lee J."/>
            <person name="Park M."/>
            <person name="Lee H.A."/>
            <person name="Lee H.Y."/>
            <person name="Lee Y."/>
            <person name="Oh S."/>
            <person name="Lee J.H."/>
            <person name="Choi E."/>
            <person name="Choi E."/>
            <person name="Lee S.E."/>
            <person name="Jeon J."/>
            <person name="Kim H."/>
            <person name="Choi G."/>
            <person name="Song H."/>
            <person name="Lee J."/>
            <person name="Lee S.C."/>
            <person name="Kwon J.K."/>
            <person name="Lee H.Y."/>
            <person name="Koo N."/>
            <person name="Hong Y."/>
            <person name="Kim R.W."/>
            <person name="Kang W.H."/>
            <person name="Huh J.H."/>
            <person name="Kang B.C."/>
            <person name="Yang T.J."/>
            <person name="Lee Y.H."/>
            <person name="Bennetzen J.L."/>
            <person name="Choi D."/>
        </authorList>
    </citation>
    <scope>NUCLEOTIDE SEQUENCE [LARGE SCALE GENOMIC DNA]</scope>
    <source>
        <strain evidence="4">cv. PBC81</strain>
    </source>
</reference>
<keyword evidence="1" id="KW-0862">Zinc</keyword>
<feature type="region of interest" description="Disordered" evidence="2">
    <location>
        <begin position="433"/>
        <end position="456"/>
    </location>
</feature>
<keyword evidence="1" id="KW-0539">Nucleus</keyword>
<dbReference type="GO" id="GO:0008270">
    <property type="term" value="F:zinc ion binding"/>
    <property type="evidence" value="ECO:0007669"/>
    <property type="project" value="UniProtKB-UniRule"/>
</dbReference>
<evidence type="ECO:0000313" key="4">
    <source>
        <dbReference type="Proteomes" id="UP000224567"/>
    </source>
</evidence>
<name>A0A2G2VFY9_CAPBA</name>
<comment type="similarity">
    <text evidence="1">Belongs to the FHY3/FAR1 family.</text>
</comment>
<keyword evidence="1" id="KW-0863">Zinc-finger</keyword>
<evidence type="ECO:0000313" key="3">
    <source>
        <dbReference type="EMBL" id="PHT31859.1"/>
    </source>
</evidence>
<dbReference type="OrthoDB" id="1298625at2759"/>
<dbReference type="PANTHER" id="PTHR31669:SF297">
    <property type="entry name" value="PROTEIN FAR1-RELATED SEQUENCE"/>
    <property type="match status" value="1"/>
</dbReference>
<accession>A0A2G2VFY9</accession>
<dbReference type="Proteomes" id="UP000224567">
    <property type="component" value="Unassembled WGS sequence"/>
</dbReference>
<dbReference type="GO" id="GO:0006355">
    <property type="term" value="P:regulation of DNA-templated transcription"/>
    <property type="evidence" value="ECO:0007669"/>
    <property type="project" value="UniProtKB-UniRule"/>
</dbReference>
<reference evidence="4" key="2">
    <citation type="journal article" date="2017" name="J. Anim. Genet.">
        <title>Multiple reference genome sequences of hot pepper reveal the massive evolution of plant disease resistance genes by retroduplication.</title>
        <authorList>
            <person name="Kim S."/>
            <person name="Park J."/>
            <person name="Yeom S.-I."/>
            <person name="Kim Y.-M."/>
            <person name="Seo E."/>
            <person name="Kim K.-T."/>
            <person name="Kim M.-S."/>
            <person name="Lee J.M."/>
            <person name="Cheong K."/>
            <person name="Shin H.-S."/>
            <person name="Kim S.-B."/>
            <person name="Han K."/>
            <person name="Lee J."/>
            <person name="Park M."/>
            <person name="Lee H.-A."/>
            <person name="Lee H.-Y."/>
            <person name="Lee Y."/>
            <person name="Oh S."/>
            <person name="Lee J.H."/>
            <person name="Choi E."/>
            <person name="Choi E."/>
            <person name="Lee S.E."/>
            <person name="Jeon J."/>
            <person name="Kim H."/>
            <person name="Choi G."/>
            <person name="Song H."/>
            <person name="Lee J."/>
            <person name="Lee S.-C."/>
            <person name="Kwon J.-K."/>
            <person name="Lee H.-Y."/>
            <person name="Koo N."/>
            <person name="Hong Y."/>
            <person name="Kim R.W."/>
            <person name="Kang W.-H."/>
            <person name="Huh J.H."/>
            <person name="Kang B.-C."/>
            <person name="Yang T.-J."/>
            <person name="Lee Y.-H."/>
            <person name="Bennetzen J.L."/>
            <person name="Choi D."/>
        </authorList>
    </citation>
    <scope>NUCLEOTIDE SEQUENCE [LARGE SCALE GENOMIC DNA]</scope>
    <source>
        <strain evidence="4">cv. PBC81</strain>
    </source>
</reference>
<protein>
    <recommendedName>
        <fullName evidence="1">Protein FAR1-RELATED SEQUENCE</fullName>
    </recommendedName>
</protein>
<organism evidence="3 4">
    <name type="scientific">Capsicum baccatum</name>
    <name type="common">Peruvian pepper</name>
    <dbReference type="NCBI Taxonomy" id="33114"/>
    <lineage>
        <taxon>Eukaryota</taxon>
        <taxon>Viridiplantae</taxon>
        <taxon>Streptophyta</taxon>
        <taxon>Embryophyta</taxon>
        <taxon>Tracheophyta</taxon>
        <taxon>Spermatophyta</taxon>
        <taxon>Magnoliopsida</taxon>
        <taxon>eudicotyledons</taxon>
        <taxon>Gunneridae</taxon>
        <taxon>Pentapetalae</taxon>
        <taxon>asterids</taxon>
        <taxon>lamiids</taxon>
        <taxon>Solanales</taxon>
        <taxon>Solanaceae</taxon>
        <taxon>Solanoideae</taxon>
        <taxon>Capsiceae</taxon>
        <taxon>Capsicum</taxon>
    </lineage>
</organism>
<evidence type="ECO:0000256" key="2">
    <source>
        <dbReference type="SAM" id="MobiDB-lite"/>
    </source>
</evidence>
<sequence>MDHNDKNSQLRATLNDILGLEKSDSLLHDKNSYDGYDDCPNRYLDSSDEDLQNLIDEEMNRSHQSNQDKYLSIFDGEEYDHQEDGVDEEEGTIHDDSYTDNQYTACPVVEHNHKMDPALSHFLPCHMELSRTLKRSLVAHDIAGRPSKSIRLLEVEAGGPEIMTCESMHAFFDGYITGQSSLKQFVGQYEVALRFKYEKEMESQAKEESNLVHVARLPHCEIERHVDFNTVERVEVQDLGSRLLELHDTFLDSLKPLLKFFKFLYQRDREVRDKLTYLRRFNLRTEKLLPALLIFHQDISHAVESSRIISCSNFYRGISGEIDGVGQEDPDDKQSMDFKVGFEEAKKFLSDSNYSSTNFGPLSHCSKYRIMAHIVATTLIPRKGSLNNITCRDIFLMCGHGYVLPMKTYWDAQNFGRRYWACPLYGSDDENGRGSIEVESIENEKVGHEGRRRSPT</sequence>
<dbReference type="GO" id="GO:0005634">
    <property type="term" value="C:nucleus"/>
    <property type="evidence" value="ECO:0007669"/>
    <property type="project" value="UniProtKB-SubCell"/>
</dbReference>
<dbReference type="InterPro" id="IPR031052">
    <property type="entry name" value="FHY3/FAR1"/>
</dbReference>
<comment type="caution">
    <text evidence="3">The sequence shown here is derived from an EMBL/GenBank/DDBJ whole genome shotgun (WGS) entry which is preliminary data.</text>
</comment>
<comment type="subcellular location">
    <subcellularLocation>
        <location evidence="1">Nucleus</location>
    </subcellularLocation>
</comment>
<comment type="function">
    <text evidence="1">Putative transcription activator involved in regulating light control of development.</text>
</comment>